<dbReference type="GO" id="GO:0009423">
    <property type="term" value="P:chorismate biosynthetic process"/>
    <property type="evidence" value="ECO:0007669"/>
    <property type="project" value="UniProtKB-UniRule"/>
</dbReference>
<dbReference type="InterPro" id="IPR006264">
    <property type="entry name" value="EPSP_synthase"/>
</dbReference>
<evidence type="ECO:0000259" key="8">
    <source>
        <dbReference type="Pfam" id="PF00275"/>
    </source>
</evidence>
<dbReference type="HAMAP" id="MF_00210">
    <property type="entry name" value="EPSP_synth"/>
    <property type="match status" value="1"/>
</dbReference>
<dbReference type="EC" id="2.5.1.19" evidence="7"/>
<evidence type="ECO:0000313" key="10">
    <source>
        <dbReference type="Proteomes" id="UP000622687"/>
    </source>
</evidence>
<dbReference type="GO" id="GO:0008652">
    <property type="term" value="P:amino acid biosynthetic process"/>
    <property type="evidence" value="ECO:0007669"/>
    <property type="project" value="UniProtKB-KW"/>
</dbReference>
<feature type="binding site" evidence="7">
    <location>
        <position position="190"/>
    </location>
    <ligand>
        <name>3-phosphoshikimate</name>
        <dbReference type="ChEBI" id="CHEBI:145989"/>
    </ligand>
</feature>
<dbReference type="Gene3D" id="3.65.10.10">
    <property type="entry name" value="Enolpyruvate transferase domain"/>
    <property type="match status" value="2"/>
</dbReference>
<dbReference type="InterPro" id="IPR013792">
    <property type="entry name" value="RNA3'P_cycl/enolpyr_Trfase_a/b"/>
</dbReference>
<dbReference type="GO" id="GO:0009073">
    <property type="term" value="P:aromatic amino acid family biosynthetic process"/>
    <property type="evidence" value="ECO:0007669"/>
    <property type="project" value="UniProtKB-KW"/>
</dbReference>
<evidence type="ECO:0000256" key="5">
    <source>
        <dbReference type="ARBA" id="ARBA00023141"/>
    </source>
</evidence>
<evidence type="ECO:0000256" key="7">
    <source>
        <dbReference type="HAMAP-Rule" id="MF_00210"/>
    </source>
</evidence>
<evidence type="ECO:0000256" key="1">
    <source>
        <dbReference type="ARBA" id="ARBA00004811"/>
    </source>
</evidence>
<feature type="binding site" evidence="7">
    <location>
        <position position="304"/>
    </location>
    <ligand>
        <name>3-phosphoshikimate</name>
        <dbReference type="ChEBI" id="CHEBI:145989"/>
    </ligand>
</feature>
<dbReference type="NCBIfam" id="TIGR01356">
    <property type="entry name" value="aroA"/>
    <property type="match status" value="1"/>
</dbReference>
<keyword evidence="10" id="KW-1185">Reference proteome</keyword>
<feature type="binding site" evidence="7">
    <location>
        <position position="91"/>
    </location>
    <ligand>
        <name>phosphoenolpyruvate</name>
        <dbReference type="ChEBI" id="CHEBI:58702"/>
    </ligand>
</feature>
<dbReference type="GO" id="GO:0003866">
    <property type="term" value="F:3-phosphoshikimate 1-carboxyvinyltransferase activity"/>
    <property type="evidence" value="ECO:0007669"/>
    <property type="project" value="UniProtKB-UniRule"/>
</dbReference>
<proteinExistence type="inferred from homology"/>
<dbReference type="EMBL" id="JAEEGB010000031">
    <property type="protein sequence ID" value="MBI6874682.1"/>
    <property type="molecule type" value="Genomic_DNA"/>
</dbReference>
<dbReference type="InterPro" id="IPR036968">
    <property type="entry name" value="Enolpyruvate_Tfrase_sf"/>
</dbReference>
<feature type="binding site" evidence="7">
    <location>
        <position position="162"/>
    </location>
    <ligand>
        <name>3-phosphoshikimate</name>
        <dbReference type="ChEBI" id="CHEBI:145989"/>
    </ligand>
</feature>
<protein>
    <recommendedName>
        <fullName evidence="7">3-phosphoshikimate 1-carboxyvinyltransferase</fullName>
        <ecNumber evidence="7">2.5.1.19</ecNumber>
    </recommendedName>
    <alternativeName>
        <fullName evidence="7">5-enolpyruvylshikimate-3-phosphate synthase</fullName>
        <shortName evidence="7">EPSP synthase</shortName>
        <shortName evidence="7">EPSPS</shortName>
    </alternativeName>
</protein>
<comment type="caution">
    <text evidence="7">Lacks conserved residue(s) required for the propagation of feature annotation.</text>
</comment>
<feature type="binding site" evidence="7">
    <location>
        <position position="164"/>
    </location>
    <ligand>
        <name>phosphoenolpyruvate</name>
        <dbReference type="ChEBI" id="CHEBI:58702"/>
    </ligand>
</feature>
<sequence>MQYKIINPVKLSGNITVPPSKSDCHRAVICAGLSEGVSEIENITFSEDIEATCEAMKQLGINIVKFKDGLIVKGENKLSVKESNIHCCQSGSTLRFLIPLAATLGEKVTFEGEGKLVERPLKPYYDIFNSQKLQYKNQDGKLPLTVNGVLKSGEYKVKGNISSQFISGLLFALPLLQGDSKIIITTELESKPYIDMTLDMLDKFSIKIENNNYKEFIIKGNQKYKSCKHIVEGDFSQAAFLLTIGILGEGIKCRGLNAKSLQADKAILDILRSMGAQIIENGGEIEVSPSKTQGTVIDASQCPDLVPVLAALASVSEGTTEIVNAARLRIKESDRLAAISSELNKIGADVEEKEDGLIIRGKDKLRGGETYSWNDHRIAMALASISSKCTEPLIIKDSNCVKKSYPEFWQHFRKLGGNIDEWSVGEQY</sequence>
<dbReference type="InterPro" id="IPR023193">
    <property type="entry name" value="EPSP_synthase_CS"/>
</dbReference>
<organism evidence="9 10">
    <name type="scientific">Clostridium aciditolerans</name>
    <dbReference type="NCBI Taxonomy" id="339861"/>
    <lineage>
        <taxon>Bacteria</taxon>
        <taxon>Bacillati</taxon>
        <taxon>Bacillota</taxon>
        <taxon>Clostridia</taxon>
        <taxon>Eubacteriales</taxon>
        <taxon>Clostridiaceae</taxon>
        <taxon>Clostridium</taxon>
    </lineage>
</organism>
<keyword evidence="5 7" id="KW-0057">Aromatic amino acid biosynthesis</keyword>
<feature type="binding site" evidence="7">
    <location>
        <position position="335"/>
    </location>
    <ligand>
        <name>phosphoenolpyruvate</name>
        <dbReference type="ChEBI" id="CHEBI:58702"/>
    </ligand>
</feature>
<dbReference type="AlphaFoldDB" id="A0A934I229"/>
<evidence type="ECO:0000256" key="2">
    <source>
        <dbReference type="ARBA" id="ARBA00009948"/>
    </source>
</evidence>
<evidence type="ECO:0000256" key="3">
    <source>
        <dbReference type="ARBA" id="ARBA00022605"/>
    </source>
</evidence>
<dbReference type="PROSITE" id="PS00885">
    <property type="entry name" value="EPSP_SYNTHASE_2"/>
    <property type="match status" value="1"/>
</dbReference>
<feature type="binding site" evidence="7">
    <location>
        <position position="26"/>
    </location>
    <ligand>
        <name>3-phosphoshikimate</name>
        <dbReference type="ChEBI" id="CHEBI:145989"/>
    </ligand>
</feature>
<gene>
    <name evidence="7 9" type="primary">aroA</name>
    <name evidence="9" type="ORF">I6U51_18595</name>
</gene>
<evidence type="ECO:0000313" key="9">
    <source>
        <dbReference type="EMBL" id="MBI6874682.1"/>
    </source>
</evidence>
<feature type="binding site" evidence="7">
    <location>
        <position position="119"/>
    </location>
    <ligand>
        <name>phosphoenolpyruvate</name>
        <dbReference type="ChEBI" id="CHEBI:58702"/>
    </ligand>
</feature>
<keyword evidence="4 7" id="KW-0808">Transferase</keyword>
<dbReference type="RefSeq" id="WP_211144070.1">
    <property type="nucleotide sequence ID" value="NZ_JAEEGB010000031.1"/>
</dbReference>
<accession>A0A934I229</accession>
<comment type="caution">
    <text evidence="9">The sequence shown here is derived from an EMBL/GenBank/DDBJ whole genome shotgun (WGS) entry which is preliminary data.</text>
</comment>
<dbReference type="PANTHER" id="PTHR21090">
    <property type="entry name" value="AROM/DEHYDROQUINATE SYNTHASE"/>
    <property type="match status" value="1"/>
</dbReference>
<feature type="binding site" evidence="7">
    <location>
        <position position="21"/>
    </location>
    <ligand>
        <name>phosphoenolpyruvate</name>
        <dbReference type="ChEBI" id="CHEBI:58702"/>
    </ligand>
</feature>
<keyword evidence="7" id="KW-0963">Cytoplasm</keyword>
<evidence type="ECO:0000256" key="4">
    <source>
        <dbReference type="ARBA" id="ARBA00022679"/>
    </source>
</evidence>
<feature type="active site" description="Proton acceptor" evidence="7">
    <location>
        <position position="304"/>
    </location>
</feature>
<feature type="binding site" evidence="7">
    <location>
        <position position="21"/>
    </location>
    <ligand>
        <name>3-phosphoshikimate</name>
        <dbReference type="ChEBI" id="CHEBI:145989"/>
    </ligand>
</feature>
<comment type="subcellular location">
    <subcellularLocation>
        <location evidence="7">Cytoplasm</location>
    </subcellularLocation>
</comment>
<dbReference type="SUPFAM" id="SSF55205">
    <property type="entry name" value="EPT/RTPC-like"/>
    <property type="match status" value="1"/>
</dbReference>
<feature type="binding site" evidence="7">
    <location>
        <position position="403"/>
    </location>
    <ligand>
        <name>phosphoenolpyruvate</name>
        <dbReference type="ChEBI" id="CHEBI:58702"/>
    </ligand>
</feature>
<evidence type="ECO:0000256" key="6">
    <source>
        <dbReference type="ARBA" id="ARBA00044633"/>
    </source>
</evidence>
<dbReference type="PIRSF" id="PIRSF000505">
    <property type="entry name" value="EPSPS"/>
    <property type="match status" value="1"/>
</dbReference>
<feature type="binding site" evidence="7">
    <location>
        <position position="377"/>
    </location>
    <ligand>
        <name>phosphoenolpyruvate</name>
        <dbReference type="ChEBI" id="CHEBI:58702"/>
    </ligand>
</feature>
<dbReference type="GO" id="GO:0005737">
    <property type="term" value="C:cytoplasm"/>
    <property type="evidence" value="ECO:0007669"/>
    <property type="project" value="UniProtKB-SubCell"/>
</dbReference>
<feature type="binding site" evidence="7">
    <location>
        <position position="163"/>
    </location>
    <ligand>
        <name>3-phosphoshikimate</name>
        <dbReference type="ChEBI" id="CHEBI:145989"/>
    </ligand>
</feature>
<feature type="binding site" evidence="7">
    <location>
        <position position="164"/>
    </location>
    <ligand>
        <name>3-phosphoshikimate</name>
        <dbReference type="ChEBI" id="CHEBI:145989"/>
    </ligand>
</feature>
<feature type="binding site" evidence="7">
    <location>
        <position position="22"/>
    </location>
    <ligand>
        <name>3-phosphoshikimate</name>
        <dbReference type="ChEBI" id="CHEBI:145989"/>
    </ligand>
</feature>
<comment type="function">
    <text evidence="7">Catalyzes the transfer of the enolpyruvyl moiety of phosphoenolpyruvate (PEP) to the 5-hydroxyl of shikimate-3-phosphate (S3P) to produce enolpyruvyl shikimate-3-phosphate and inorganic phosphate.</text>
</comment>
<comment type="pathway">
    <text evidence="1 7">Metabolic intermediate biosynthesis; chorismate biosynthesis; chorismate from D-erythrose 4-phosphate and phosphoenolpyruvate: step 6/7.</text>
</comment>
<reference evidence="9" key="1">
    <citation type="submission" date="2020-12" db="EMBL/GenBank/DDBJ databases">
        <title>Clostridium thailandense sp. nov., a novel acetogenic bacterium isolated from peat land soil in Thailand.</title>
        <authorList>
            <person name="Chaikitkaew S."/>
            <person name="Birkeland N.K."/>
        </authorList>
    </citation>
    <scope>NUCLEOTIDE SEQUENCE</scope>
    <source>
        <strain evidence="9">DSM 17425</strain>
    </source>
</reference>
<dbReference type="InterPro" id="IPR001986">
    <property type="entry name" value="Enolpyruvate_Tfrase_dom"/>
</dbReference>
<keyword evidence="3 7" id="KW-0028">Amino-acid biosynthesis</keyword>
<feature type="domain" description="Enolpyruvate transferase" evidence="8">
    <location>
        <begin position="8"/>
        <end position="411"/>
    </location>
</feature>
<dbReference type="PANTHER" id="PTHR21090:SF5">
    <property type="entry name" value="PENTAFUNCTIONAL AROM POLYPEPTIDE"/>
    <property type="match status" value="1"/>
</dbReference>
<dbReference type="Pfam" id="PF00275">
    <property type="entry name" value="EPSP_synthase"/>
    <property type="match status" value="1"/>
</dbReference>
<comment type="catalytic activity">
    <reaction evidence="6">
        <text>3-phosphoshikimate + phosphoenolpyruvate = 5-O-(1-carboxyvinyl)-3-phosphoshikimate + phosphate</text>
        <dbReference type="Rhea" id="RHEA:21256"/>
        <dbReference type="ChEBI" id="CHEBI:43474"/>
        <dbReference type="ChEBI" id="CHEBI:57701"/>
        <dbReference type="ChEBI" id="CHEBI:58702"/>
        <dbReference type="ChEBI" id="CHEBI:145989"/>
        <dbReference type="EC" id="2.5.1.19"/>
    </reaction>
    <physiologicalReaction direction="left-to-right" evidence="6">
        <dbReference type="Rhea" id="RHEA:21257"/>
    </physiologicalReaction>
</comment>
<dbReference type="Proteomes" id="UP000622687">
    <property type="component" value="Unassembled WGS sequence"/>
</dbReference>
<dbReference type="CDD" id="cd01556">
    <property type="entry name" value="EPSP_synthase"/>
    <property type="match status" value="1"/>
</dbReference>
<feature type="binding site" evidence="7">
    <location>
        <position position="331"/>
    </location>
    <ligand>
        <name>3-phosphoshikimate</name>
        <dbReference type="ChEBI" id="CHEBI:145989"/>
    </ligand>
</feature>
<comment type="similarity">
    <text evidence="2 7">Belongs to the EPSP synthase family.</text>
</comment>
<name>A0A934I229_9CLOT</name>
<comment type="subunit">
    <text evidence="7">Monomer.</text>
</comment>